<keyword evidence="19" id="KW-1185">Reference proteome</keyword>
<feature type="domain" description="TonB-dependent receptor-like beta-barrel" evidence="16">
    <location>
        <begin position="325"/>
        <end position="757"/>
    </location>
</feature>
<dbReference type="SUPFAM" id="SSF56935">
    <property type="entry name" value="Porins"/>
    <property type="match status" value="1"/>
</dbReference>
<evidence type="ECO:0000256" key="4">
    <source>
        <dbReference type="ARBA" id="ARBA00022452"/>
    </source>
</evidence>
<keyword evidence="5" id="KW-0410">Iron transport</keyword>
<feature type="domain" description="TonB-dependent receptor plug" evidence="17">
    <location>
        <begin position="138"/>
        <end position="235"/>
    </location>
</feature>
<dbReference type="Pfam" id="PF07715">
    <property type="entry name" value="Plug"/>
    <property type="match status" value="1"/>
</dbReference>
<dbReference type="PROSITE" id="PS52016">
    <property type="entry name" value="TONB_DEPENDENT_REC_3"/>
    <property type="match status" value="1"/>
</dbReference>
<evidence type="ECO:0000256" key="1">
    <source>
        <dbReference type="ARBA" id="ARBA00004571"/>
    </source>
</evidence>
<protein>
    <submittedName>
        <fullName evidence="18">TonB-dependent siderophore receptor</fullName>
    </submittedName>
</protein>
<gene>
    <name evidence="18" type="ordered locus">Solca_2441</name>
</gene>
<dbReference type="Gene3D" id="2.170.130.10">
    <property type="entry name" value="TonB-dependent receptor, plug domain"/>
    <property type="match status" value="1"/>
</dbReference>
<dbReference type="Gene3D" id="2.40.170.20">
    <property type="entry name" value="TonB-dependent receptor, beta-barrel domain"/>
    <property type="match status" value="1"/>
</dbReference>
<dbReference type="GO" id="GO:0038023">
    <property type="term" value="F:signaling receptor activity"/>
    <property type="evidence" value="ECO:0007669"/>
    <property type="project" value="InterPro"/>
</dbReference>
<dbReference type="InterPro" id="IPR000531">
    <property type="entry name" value="Beta-barrel_TonB"/>
</dbReference>
<keyword evidence="13 14" id="KW-0998">Cell outer membrane</keyword>
<dbReference type="InterPro" id="IPR036942">
    <property type="entry name" value="Beta-barrel_TonB_sf"/>
</dbReference>
<dbReference type="GO" id="GO:0015891">
    <property type="term" value="P:siderophore transport"/>
    <property type="evidence" value="ECO:0007669"/>
    <property type="project" value="InterPro"/>
</dbReference>
<evidence type="ECO:0000256" key="13">
    <source>
        <dbReference type="ARBA" id="ARBA00023237"/>
    </source>
</evidence>
<dbReference type="eggNOG" id="COG4773">
    <property type="taxonomic scope" value="Bacteria"/>
</dbReference>
<dbReference type="InterPro" id="IPR012910">
    <property type="entry name" value="Plug_dom"/>
</dbReference>
<dbReference type="InterPro" id="IPR039426">
    <property type="entry name" value="TonB-dep_rcpt-like"/>
</dbReference>
<dbReference type="STRING" id="929556.Solca_2441"/>
<name>H8KRF7_SOLCM</name>
<organism evidence="18 19">
    <name type="scientific">Solitalea canadensis (strain ATCC 29591 / DSM 3403 / JCM 21819 / LMG 8368 / NBRC 15130 / NCIMB 12057 / USAM 9D)</name>
    <name type="common">Flexibacter canadensis</name>
    <dbReference type="NCBI Taxonomy" id="929556"/>
    <lineage>
        <taxon>Bacteria</taxon>
        <taxon>Pseudomonadati</taxon>
        <taxon>Bacteroidota</taxon>
        <taxon>Sphingobacteriia</taxon>
        <taxon>Sphingobacteriales</taxon>
        <taxon>Sphingobacteriaceae</taxon>
        <taxon>Solitalea</taxon>
    </lineage>
</organism>
<dbReference type="GO" id="GO:0015344">
    <property type="term" value="F:siderophore uptake transmembrane transporter activity"/>
    <property type="evidence" value="ECO:0007669"/>
    <property type="project" value="TreeGrafter"/>
</dbReference>
<keyword evidence="10 15" id="KW-0798">TonB box</keyword>
<keyword evidence="8" id="KW-0408">Iron</keyword>
<dbReference type="InterPro" id="IPR013784">
    <property type="entry name" value="Carb-bd-like_fold"/>
</dbReference>
<evidence type="ECO:0000313" key="18">
    <source>
        <dbReference type="EMBL" id="AFD07482.1"/>
    </source>
</evidence>
<evidence type="ECO:0000256" key="7">
    <source>
        <dbReference type="ARBA" id="ARBA00022729"/>
    </source>
</evidence>
<keyword evidence="9" id="KW-0406">Ion transport</keyword>
<comment type="similarity">
    <text evidence="2 14 15">Belongs to the TonB-dependent receptor family.</text>
</comment>
<dbReference type="OrthoDB" id="9775095at2"/>
<dbReference type="KEGG" id="scn:Solca_2441"/>
<dbReference type="GO" id="GO:0030246">
    <property type="term" value="F:carbohydrate binding"/>
    <property type="evidence" value="ECO:0007669"/>
    <property type="project" value="InterPro"/>
</dbReference>
<proteinExistence type="inferred from homology"/>
<dbReference type="PANTHER" id="PTHR32552:SF68">
    <property type="entry name" value="FERRICHROME OUTER MEMBRANE TRANSPORTER_PHAGE RECEPTOR"/>
    <property type="match status" value="1"/>
</dbReference>
<sequence>MKYLIHKILALNLLLILPILALAQANFGSIKGHVKTADGQPADFVSIGIKGATKGTSTNENGWFELKRVQPGTYTIIASYVGLETQEKEVTIKVGETATLNFTLKESASALREVVVTGNKNKYKVKNPSASLRLETPLEELPQNIQVVTNKVISDQQIFDMLEGVTRNVSGALKLEHWDNYALINMRGSQIAAFRNGMNVQMPWGPLTEDMSIVDRIEFVKGPAGFMMSNGEPSGFYNVVTKKPTGVNKGEANISLGSFNTYRATVDLDGNLTKNGKLQYRLNVMGQLKESHRQFDWNDRYTVAPVLKYSFNDNTSITAEYTYQYSKMAMIGAAYVFSPNTYGDLPRDFTTTEKNLPTTSINDHSSFLTFEHKFSPKWKFTTQLAYFNFGQQGSSMWPSNLAANGDLTRSVGIWDAKGNNTVGQFFVNGDVKTGSVSHRFLGGVDLGRKSYMADWGQSFELTSSQIFNIYHPVYGTTAQFPAFDRSKPLKDRAGDDELLRYAGFYAQDEVGFFDNILRLTLAGRYTIVKQDITDWSGPHSTDDNKFTPRVGLSGSIDKNTSVYGLYDEAFVPQSGTKTDGGAVTPYTGNNIEFGIKRDWFGGRWNTTASVYQITKKGVAQADPSSANPNKPTYLQLGQTRAKGVELDVKGEVVKGLNLVFNYAFTNNEITEDVTPELVGQRIPGYAKHLTNTWLSYRFINGLLKGFGASAGYQWQIDRSTWTWGANDLQGLPNYFRLDGGLSWQNTKFNVNLNVNNLLNAYLYSGAAYDVNFDGKSEYYWQTEPGTNFRLSIGYKF</sequence>
<dbReference type="EMBL" id="CP003349">
    <property type="protein sequence ID" value="AFD07482.1"/>
    <property type="molecule type" value="Genomic_DNA"/>
</dbReference>
<evidence type="ECO:0000256" key="2">
    <source>
        <dbReference type="ARBA" id="ARBA00009810"/>
    </source>
</evidence>
<dbReference type="PANTHER" id="PTHR32552">
    <property type="entry name" value="FERRICHROME IRON RECEPTOR-RELATED"/>
    <property type="match status" value="1"/>
</dbReference>
<evidence type="ECO:0000256" key="10">
    <source>
        <dbReference type="ARBA" id="ARBA00023077"/>
    </source>
</evidence>
<evidence type="ECO:0000256" key="8">
    <source>
        <dbReference type="ARBA" id="ARBA00023004"/>
    </source>
</evidence>
<evidence type="ECO:0000256" key="9">
    <source>
        <dbReference type="ARBA" id="ARBA00023065"/>
    </source>
</evidence>
<dbReference type="InterPro" id="IPR010105">
    <property type="entry name" value="TonB_sidphr_rcpt"/>
</dbReference>
<dbReference type="GO" id="GO:0009279">
    <property type="term" value="C:cell outer membrane"/>
    <property type="evidence" value="ECO:0007669"/>
    <property type="project" value="UniProtKB-SubCell"/>
</dbReference>
<reference evidence="18" key="1">
    <citation type="submission" date="2012-02" db="EMBL/GenBank/DDBJ databases">
        <title>The complete genome of Solitalea canadensis DSM 3403.</title>
        <authorList>
            <consortium name="US DOE Joint Genome Institute (JGI-PGF)"/>
            <person name="Lucas S."/>
            <person name="Copeland A."/>
            <person name="Lapidus A."/>
            <person name="Glavina del Rio T."/>
            <person name="Dalin E."/>
            <person name="Tice H."/>
            <person name="Bruce D."/>
            <person name="Goodwin L."/>
            <person name="Pitluck S."/>
            <person name="Peters L."/>
            <person name="Ovchinnikova G."/>
            <person name="Lu M."/>
            <person name="Kyrpides N."/>
            <person name="Mavromatis K."/>
            <person name="Ivanova N."/>
            <person name="Brettin T."/>
            <person name="Detter J.C."/>
            <person name="Han C."/>
            <person name="Larimer F."/>
            <person name="Land M."/>
            <person name="Hauser L."/>
            <person name="Markowitz V."/>
            <person name="Cheng J.-F."/>
            <person name="Hugenholtz P."/>
            <person name="Woyke T."/>
            <person name="Wu D."/>
            <person name="Spring S."/>
            <person name="Schroeder M."/>
            <person name="Kopitz M."/>
            <person name="Brambilla E."/>
            <person name="Klenk H.-P."/>
            <person name="Eisen J.A."/>
        </authorList>
    </citation>
    <scope>NUCLEOTIDE SEQUENCE</scope>
    <source>
        <strain evidence="18">DSM 3403</strain>
    </source>
</reference>
<keyword evidence="3 14" id="KW-0813">Transport</keyword>
<evidence type="ECO:0000259" key="16">
    <source>
        <dbReference type="Pfam" id="PF00593"/>
    </source>
</evidence>
<evidence type="ECO:0000256" key="3">
    <source>
        <dbReference type="ARBA" id="ARBA00022448"/>
    </source>
</evidence>
<dbReference type="HOGENOM" id="CLU_008287_9_4_10"/>
<dbReference type="InterPro" id="IPR037066">
    <property type="entry name" value="Plug_dom_sf"/>
</dbReference>
<dbReference type="RefSeq" id="WP_014680709.1">
    <property type="nucleotide sequence ID" value="NC_017770.1"/>
</dbReference>
<evidence type="ECO:0000256" key="15">
    <source>
        <dbReference type="RuleBase" id="RU003357"/>
    </source>
</evidence>
<keyword evidence="4 14" id="KW-1134">Transmembrane beta strand</keyword>
<dbReference type="Pfam" id="PF00593">
    <property type="entry name" value="TonB_dep_Rec_b-barrel"/>
    <property type="match status" value="1"/>
</dbReference>
<evidence type="ECO:0000256" key="5">
    <source>
        <dbReference type="ARBA" id="ARBA00022496"/>
    </source>
</evidence>
<dbReference type="AlphaFoldDB" id="H8KRF7"/>
<evidence type="ECO:0000256" key="14">
    <source>
        <dbReference type="PROSITE-ProRule" id="PRU01360"/>
    </source>
</evidence>
<dbReference type="Proteomes" id="UP000007590">
    <property type="component" value="Chromosome"/>
</dbReference>
<keyword evidence="11 14" id="KW-0472">Membrane</keyword>
<keyword evidence="6 14" id="KW-0812">Transmembrane</keyword>
<accession>H8KRF7</accession>
<evidence type="ECO:0000259" key="17">
    <source>
        <dbReference type="Pfam" id="PF07715"/>
    </source>
</evidence>
<evidence type="ECO:0000313" key="19">
    <source>
        <dbReference type="Proteomes" id="UP000007590"/>
    </source>
</evidence>
<evidence type="ECO:0000256" key="11">
    <source>
        <dbReference type="ARBA" id="ARBA00023136"/>
    </source>
</evidence>
<keyword evidence="7" id="KW-0732">Signal</keyword>
<dbReference type="NCBIfam" id="TIGR01783">
    <property type="entry name" value="TonB-siderophor"/>
    <property type="match status" value="1"/>
</dbReference>
<evidence type="ECO:0000256" key="12">
    <source>
        <dbReference type="ARBA" id="ARBA00023170"/>
    </source>
</evidence>
<keyword evidence="12 18" id="KW-0675">Receptor</keyword>
<dbReference type="Pfam" id="PF13715">
    <property type="entry name" value="CarbopepD_reg_2"/>
    <property type="match status" value="1"/>
</dbReference>
<dbReference type="Gene3D" id="2.60.40.1120">
    <property type="entry name" value="Carboxypeptidase-like, regulatory domain"/>
    <property type="match status" value="1"/>
</dbReference>
<dbReference type="SUPFAM" id="SSF49452">
    <property type="entry name" value="Starch-binding domain-like"/>
    <property type="match status" value="1"/>
</dbReference>
<comment type="subcellular location">
    <subcellularLocation>
        <location evidence="1 14">Cell outer membrane</location>
        <topology evidence="1 14">Multi-pass membrane protein</topology>
    </subcellularLocation>
</comment>
<evidence type="ECO:0000256" key="6">
    <source>
        <dbReference type="ARBA" id="ARBA00022692"/>
    </source>
</evidence>